<proteinExistence type="predicted"/>
<name>A0A3S5CHJ1_9PLAT</name>
<evidence type="ECO:0000256" key="2">
    <source>
        <dbReference type="ARBA" id="ARBA00022741"/>
    </source>
</evidence>
<organism evidence="7 8">
    <name type="scientific">Protopolystoma xenopodis</name>
    <dbReference type="NCBI Taxonomy" id="117903"/>
    <lineage>
        <taxon>Eukaryota</taxon>
        <taxon>Metazoa</taxon>
        <taxon>Spiralia</taxon>
        <taxon>Lophotrochozoa</taxon>
        <taxon>Platyhelminthes</taxon>
        <taxon>Monogenea</taxon>
        <taxon>Polyopisthocotylea</taxon>
        <taxon>Polystomatidea</taxon>
        <taxon>Polystomatidae</taxon>
        <taxon>Protopolystoma</taxon>
    </lineage>
</organism>
<keyword evidence="8" id="KW-1185">Reference proteome</keyword>
<evidence type="ECO:0000256" key="5">
    <source>
        <dbReference type="PROSITE-ProRule" id="PRU00492"/>
    </source>
</evidence>
<dbReference type="AlphaFoldDB" id="A0A3S5CHJ1"/>
<comment type="caution">
    <text evidence="7">The sequence shown here is derived from an EMBL/GenBank/DDBJ whole genome shotgun (WGS) entry which is preliminary data.</text>
</comment>
<dbReference type="PANTHER" id="PTHR11573:SF6">
    <property type="entry name" value="RIBONUCLEOSIDE-DIPHOSPHATE REDUCTASE LARGE SUBUNIT"/>
    <property type="match status" value="1"/>
</dbReference>
<dbReference type="SUPFAM" id="SSF48168">
    <property type="entry name" value="R1 subunit of ribonucleotide reductase, N-terminal domain"/>
    <property type="match status" value="1"/>
</dbReference>
<accession>A0A3S5CHJ1</accession>
<dbReference type="GO" id="GO:0004748">
    <property type="term" value="F:ribonucleoside-diphosphate reductase activity, thioredoxin disulfide as acceptor"/>
    <property type="evidence" value="ECO:0007669"/>
    <property type="project" value="TreeGrafter"/>
</dbReference>
<dbReference type="PANTHER" id="PTHR11573">
    <property type="entry name" value="RIBONUCLEOSIDE-DIPHOSPHATE REDUCTASE LARGE CHAIN"/>
    <property type="match status" value="1"/>
</dbReference>
<dbReference type="InterPro" id="IPR008926">
    <property type="entry name" value="RNR_R1-su_N"/>
</dbReference>
<evidence type="ECO:0000256" key="3">
    <source>
        <dbReference type="ARBA" id="ARBA00022840"/>
    </source>
</evidence>
<dbReference type="Proteomes" id="UP000784294">
    <property type="component" value="Unassembled WGS sequence"/>
</dbReference>
<dbReference type="GO" id="GO:0009263">
    <property type="term" value="P:deoxyribonucleotide biosynthetic process"/>
    <property type="evidence" value="ECO:0007669"/>
    <property type="project" value="TreeGrafter"/>
</dbReference>
<reference evidence="7" key="1">
    <citation type="submission" date="2018-11" db="EMBL/GenBank/DDBJ databases">
        <authorList>
            <consortium name="Pathogen Informatics"/>
        </authorList>
    </citation>
    <scope>NUCLEOTIDE SEQUENCE</scope>
</reference>
<feature type="domain" description="ATP-cone" evidence="6">
    <location>
        <begin position="18"/>
        <end position="119"/>
    </location>
</feature>
<dbReference type="EMBL" id="CAAALY010053734">
    <property type="protein sequence ID" value="VEL21910.1"/>
    <property type="molecule type" value="Genomic_DNA"/>
</dbReference>
<evidence type="ECO:0000256" key="4">
    <source>
        <dbReference type="ARBA" id="ARBA00031255"/>
    </source>
</evidence>
<sequence length="136" mass="15358">MLSKAHLTYEMAESDRSLYVIKRGKSLFSYNLLDARRESVQCHKITKRILNLCDGLDRQFIDPESITARVVTGLYAGVTTVELDNLAAEVCASMTTRHHDYATLAARLAISNLHKETKSSFSQVVQDLYDYVNPKT</sequence>
<keyword evidence="3 5" id="KW-0067">ATP-binding</keyword>
<dbReference type="PROSITE" id="PS51161">
    <property type="entry name" value="ATP_CONE"/>
    <property type="match status" value="1"/>
</dbReference>
<evidence type="ECO:0000256" key="1">
    <source>
        <dbReference type="ARBA" id="ARBA00019284"/>
    </source>
</evidence>
<evidence type="ECO:0000313" key="8">
    <source>
        <dbReference type="Proteomes" id="UP000784294"/>
    </source>
</evidence>
<evidence type="ECO:0000313" key="7">
    <source>
        <dbReference type="EMBL" id="VEL21910.1"/>
    </source>
</evidence>
<dbReference type="GO" id="GO:0005524">
    <property type="term" value="F:ATP binding"/>
    <property type="evidence" value="ECO:0007669"/>
    <property type="project" value="UniProtKB-UniRule"/>
</dbReference>
<evidence type="ECO:0000259" key="6">
    <source>
        <dbReference type="PROSITE" id="PS51161"/>
    </source>
</evidence>
<dbReference type="Pfam" id="PF03477">
    <property type="entry name" value="ATP-cone"/>
    <property type="match status" value="1"/>
</dbReference>
<protein>
    <recommendedName>
        <fullName evidence="1">Ribonucleoside-diphosphate reductase large subunit</fullName>
    </recommendedName>
    <alternativeName>
        <fullName evidence="4">Ribonucleotide reductase large subunit</fullName>
    </alternativeName>
</protein>
<feature type="non-terminal residue" evidence="7">
    <location>
        <position position="1"/>
    </location>
</feature>
<dbReference type="InterPro" id="IPR039718">
    <property type="entry name" value="Rrm1"/>
</dbReference>
<dbReference type="GO" id="GO:0005971">
    <property type="term" value="C:ribonucleoside-diphosphate reductase complex"/>
    <property type="evidence" value="ECO:0007669"/>
    <property type="project" value="TreeGrafter"/>
</dbReference>
<keyword evidence="2 5" id="KW-0547">Nucleotide-binding</keyword>
<dbReference type="OrthoDB" id="3000483at2759"/>
<gene>
    <name evidence="7" type="ORF">PXEA_LOCUS15350</name>
</gene>
<dbReference type="InterPro" id="IPR005144">
    <property type="entry name" value="ATP-cone_dom"/>
</dbReference>